<keyword evidence="4" id="KW-0119">Carbohydrate metabolism</keyword>
<name>A0A8H5D8L3_9AGAR</name>
<feature type="region of interest" description="Disordered" evidence="9">
    <location>
        <begin position="271"/>
        <end position="310"/>
    </location>
</feature>
<evidence type="ECO:0000256" key="1">
    <source>
        <dbReference type="ARBA" id="ARBA00000822"/>
    </source>
</evidence>
<accession>A0A8H5D8L3</accession>
<dbReference type="InterPro" id="IPR050314">
    <property type="entry name" value="Glycosyl_Hydrlase_18"/>
</dbReference>
<sequence length="594" mass="61893">MRLPTVSSLLLFTPVCVYGSSIFTGWYTGYHVSDVPLSSVSWSKYTHMTYAFATPSTDDPSSPLVLTPGDETLLPQFVSAAHDHGVKALLSLGGWGGSRSFSTLVDGEEQRKNLVNATVELAKKYGLDGIDFDWEFPNRQGLGCNAVSPSSSDVPNFISYLQLLRQDSLGATLILSAAVPTTPYPYDFTFTEYFASTFLNPSNYSAFPDSSNSTKAYGSTPKPGASGYLSSLASVLDFIAIMNYDIWNPAVPYAFALTSTENNVTDSQVVPRAGSHAPLDDTCDQTPESWSPVDSPSSSSSNSQLAQKRRRGSAKTAVAAWIDAGFSADKIVLGIAAYGHGFHVAKKDAFASSPNGSGSGSSSSSSSPSSTFSASSSSPSFSASSSSASSTVFNFTSSFSSTSSDSSPSSSSVAPVKRADSSTPSRILAAYPPYTPSLTPIGDKWDAGAGDDACGNHVNAGGTWAFRGLIEGGYLTEDGSEVQADGEEVSLFPFVYNPNNETLISYDNAKSLAIKGAFIANSSLAGFAVWEVGGDSGDVLIDAIRSAIPDSPGGSGTTTQGGNAENSASSFVFGLSNWPVAVGITGVLGSVLVW</sequence>
<dbReference type="GO" id="GO:0000272">
    <property type="term" value="P:polysaccharide catabolic process"/>
    <property type="evidence" value="ECO:0007669"/>
    <property type="project" value="UniProtKB-KW"/>
</dbReference>
<evidence type="ECO:0000256" key="3">
    <source>
        <dbReference type="ARBA" id="ARBA00023024"/>
    </source>
</evidence>
<dbReference type="PROSITE" id="PS01095">
    <property type="entry name" value="GH18_1"/>
    <property type="match status" value="1"/>
</dbReference>
<evidence type="ECO:0000256" key="4">
    <source>
        <dbReference type="ARBA" id="ARBA00023277"/>
    </source>
</evidence>
<feature type="compositionally biased region" description="Low complexity" evidence="9">
    <location>
        <begin position="399"/>
        <end position="414"/>
    </location>
</feature>
<gene>
    <name evidence="12" type="ORF">D9758_006377</name>
</gene>
<dbReference type="InterPro" id="IPR017853">
    <property type="entry name" value="GH"/>
</dbReference>
<dbReference type="PANTHER" id="PTHR11177">
    <property type="entry name" value="CHITINASE"/>
    <property type="match status" value="1"/>
</dbReference>
<dbReference type="InterPro" id="IPR001223">
    <property type="entry name" value="Glyco_hydro18_cat"/>
</dbReference>
<organism evidence="12 13">
    <name type="scientific">Tetrapyrgos nigripes</name>
    <dbReference type="NCBI Taxonomy" id="182062"/>
    <lineage>
        <taxon>Eukaryota</taxon>
        <taxon>Fungi</taxon>
        <taxon>Dikarya</taxon>
        <taxon>Basidiomycota</taxon>
        <taxon>Agaricomycotina</taxon>
        <taxon>Agaricomycetes</taxon>
        <taxon>Agaricomycetidae</taxon>
        <taxon>Agaricales</taxon>
        <taxon>Marasmiineae</taxon>
        <taxon>Marasmiaceae</taxon>
        <taxon>Tetrapyrgos</taxon>
    </lineage>
</organism>
<dbReference type="GO" id="GO:0008843">
    <property type="term" value="F:endochitinase activity"/>
    <property type="evidence" value="ECO:0007669"/>
    <property type="project" value="UniProtKB-EC"/>
</dbReference>
<evidence type="ECO:0000256" key="5">
    <source>
        <dbReference type="ARBA" id="ARBA00023295"/>
    </source>
</evidence>
<feature type="region of interest" description="Disordered" evidence="9">
    <location>
        <begin position="352"/>
        <end position="371"/>
    </location>
</feature>
<evidence type="ECO:0000256" key="8">
    <source>
        <dbReference type="RuleBase" id="RU004453"/>
    </source>
</evidence>
<dbReference type="OrthoDB" id="73875at2759"/>
<dbReference type="InterPro" id="IPR001579">
    <property type="entry name" value="Glyco_hydro_18_chit_AS"/>
</dbReference>
<feature type="domain" description="GH18" evidence="11">
    <location>
        <begin position="12"/>
        <end position="551"/>
    </location>
</feature>
<dbReference type="Pfam" id="PF00704">
    <property type="entry name" value="Glyco_hydro_18"/>
    <property type="match status" value="1"/>
</dbReference>
<feature type="region of interest" description="Disordered" evidence="9">
    <location>
        <begin position="399"/>
        <end position="418"/>
    </location>
</feature>
<dbReference type="SMART" id="SM00636">
    <property type="entry name" value="Glyco_18"/>
    <property type="match status" value="1"/>
</dbReference>
<dbReference type="GO" id="GO:0006032">
    <property type="term" value="P:chitin catabolic process"/>
    <property type="evidence" value="ECO:0007669"/>
    <property type="project" value="UniProtKB-KW"/>
</dbReference>
<evidence type="ECO:0000256" key="2">
    <source>
        <dbReference type="ARBA" id="ARBA00022801"/>
    </source>
</evidence>
<evidence type="ECO:0000259" key="11">
    <source>
        <dbReference type="PROSITE" id="PS51910"/>
    </source>
</evidence>
<feature type="chain" id="PRO_5034455207" description="GH18 domain-containing protein" evidence="10">
    <location>
        <begin position="20"/>
        <end position="594"/>
    </location>
</feature>
<dbReference type="AlphaFoldDB" id="A0A8H5D8L3"/>
<keyword evidence="3" id="KW-0146">Chitin degradation</keyword>
<dbReference type="PROSITE" id="PS51910">
    <property type="entry name" value="GH18_2"/>
    <property type="match status" value="1"/>
</dbReference>
<dbReference type="Gene3D" id="3.20.20.80">
    <property type="entry name" value="Glycosidases"/>
    <property type="match status" value="2"/>
</dbReference>
<keyword evidence="2 7" id="KW-0378">Hydrolase</keyword>
<evidence type="ECO:0000256" key="9">
    <source>
        <dbReference type="SAM" id="MobiDB-lite"/>
    </source>
</evidence>
<protein>
    <recommendedName>
        <fullName evidence="11">GH18 domain-containing protein</fullName>
    </recommendedName>
</protein>
<comment type="similarity">
    <text evidence="8">Belongs to the glycosyl hydrolase 18 family.</text>
</comment>
<proteinExistence type="inferred from homology"/>
<keyword evidence="6" id="KW-0624">Polysaccharide degradation</keyword>
<dbReference type="SUPFAM" id="SSF51445">
    <property type="entry name" value="(Trans)glycosidases"/>
    <property type="match status" value="1"/>
</dbReference>
<evidence type="ECO:0000256" key="10">
    <source>
        <dbReference type="SAM" id="SignalP"/>
    </source>
</evidence>
<dbReference type="Proteomes" id="UP000559256">
    <property type="component" value="Unassembled WGS sequence"/>
</dbReference>
<dbReference type="GO" id="GO:0005576">
    <property type="term" value="C:extracellular region"/>
    <property type="evidence" value="ECO:0007669"/>
    <property type="project" value="TreeGrafter"/>
</dbReference>
<evidence type="ECO:0000256" key="7">
    <source>
        <dbReference type="RuleBase" id="RU000489"/>
    </source>
</evidence>
<dbReference type="GO" id="GO:0008061">
    <property type="term" value="F:chitin binding"/>
    <property type="evidence" value="ECO:0007669"/>
    <property type="project" value="InterPro"/>
</dbReference>
<keyword evidence="13" id="KW-1185">Reference proteome</keyword>
<dbReference type="EMBL" id="JAACJM010000056">
    <property type="protein sequence ID" value="KAF5355515.1"/>
    <property type="molecule type" value="Genomic_DNA"/>
</dbReference>
<dbReference type="PANTHER" id="PTHR11177:SF392">
    <property type="entry name" value="HAP41P"/>
    <property type="match status" value="1"/>
</dbReference>
<feature type="compositionally biased region" description="Low complexity" evidence="9">
    <location>
        <begin position="287"/>
        <end position="303"/>
    </location>
</feature>
<keyword evidence="10" id="KW-0732">Signal</keyword>
<evidence type="ECO:0000256" key="6">
    <source>
        <dbReference type="ARBA" id="ARBA00023326"/>
    </source>
</evidence>
<keyword evidence="5 7" id="KW-0326">Glycosidase</keyword>
<evidence type="ECO:0000313" key="12">
    <source>
        <dbReference type="EMBL" id="KAF5355515.1"/>
    </source>
</evidence>
<dbReference type="InterPro" id="IPR011583">
    <property type="entry name" value="Chitinase_II/V-like_cat"/>
</dbReference>
<evidence type="ECO:0000313" key="13">
    <source>
        <dbReference type="Proteomes" id="UP000559256"/>
    </source>
</evidence>
<feature type="signal peptide" evidence="10">
    <location>
        <begin position="1"/>
        <end position="19"/>
    </location>
</feature>
<reference evidence="12 13" key="1">
    <citation type="journal article" date="2020" name="ISME J.">
        <title>Uncovering the hidden diversity of litter-decomposition mechanisms in mushroom-forming fungi.</title>
        <authorList>
            <person name="Floudas D."/>
            <person name="Bentzer J."/>
            <person name="Ahren D."/>
            <person name="Johansson T."/>
            <person name="Persson P."/>
            <person name="Tunlid A."/>
        </authorList>
    </citation>
    <scope>NUCLEOTIDE SEQUENCE [LARGE SCALE GENOMIC DNA]</scope>
    <source>
        <strain evidence="12 13">CBS 291.85</strain>
    </source>
</reference>
<comment type="caution">
    <text evidence="12">The sequence shown here is derived from an EMBL/GenBank/DDBJ whole genome shotgun (WGS) entry which is preliminary data.</text>
</comment>
<comment type="catalytic activity">
    <reaction evidence="1">
        <text>Random endo-hydrolysis of N-acetyl-beta-D-glucosaminide (1-&gt;4)-beta-linkages in chitin and chitodextrins.</text>
        <dbReference type="EC" id="3.2.1.14"/>
    </reaction>
</comment>